<name>A0AAU9JBI0_9CILI</name>
<evidence type="ECO:0000313" key="2">
    <source>
        <dbReference type="Proteomes" id="UP001162131"/>
    </source>
</evidence>
<comment type="caution">
    <text evidence="1">The sequence shown here is derived from an EMBL/GenBank/DDBJ whole genome shotgun (WGS) entry which is preliminary data.</text>
</comment>
<dbReference type="Proteomes" id="UP001162131">
    <property type="component" value="Unassembled WGS sequence"/>
</dbReference>
<organism evidence="1 2">
    <name type="scientific">Blepharisma stoltei</name>
    <dbReference type="NCBI Taxonomy" id="1481888"/>
    <lineage>
        <taxon>Eukaryota</taxon>
        <taxon>Sar</taxon>
        <taxon>Alveolata</taxon>
        <taxon>Ciliophora</taxon>
        <taxon>Postciliodesmatophora</taxon>
        <taxon>Heterotrichea</taxon>
        <taxon>Heterotrichida</taxon>
        <taxon>Blepharismidae</taxon>
        <taxon>Blepharisma</taxon>
    </lineage>
</organism>
<protein>
    <submittedName>
        <fullName evidence="1">Uncharacterized protein</fullName>
    </submittedName>
</protein>
<evidence type="ECO:0000313" key="1">
    <source>
        <dbReference type="EMBL" id="CAG9324625.1"/>
    </source>
</evidence>
<reference evidence="1" key="1">
    <citation type="submission" date="2021-09" db="EMBL/GenBank/DDBJ databases">
        <authorList>
            <consortium name="AG Swart"/>
            <person name="Singh M."/>
            <person name="Singh A."/>
            <person name="Seah K."/>
            <person name="Emmerich C."/>
        </authorList>
    </citation>
    <scope>NUCLEOTIDE SEQUENCE</scope>
    <source>
        <strain evidence="1">ATCC30299</strain>
    </source>
</reference>
<proteinExistence type="predicted"/>
<sequence length="108" mass="12813">MELILRTEILYKSPEIHQIVRQKLLKCTENIVKKCNPENLDTCVDEHMAPCREFKLQYESKRNELLDKIKKDMLSSCLNSEDKESCKRRVVESNISEVDKLLEFLQRV</sequence>
<dbReference type="EMBL" id="CAJZBQ010000036">
    <property type="protein sequence ID" value="CAG9324625.1"/>
    <property type="molecule type" value="Genomic_DNA"/>
</dbReference>
<keyword evidence="2" id="KW-1185">Reference proteome</keyword>
<accession>A0AAU9JBI0</accession>
<gene>
    <name evidence="1" type="ORF">BSTOLATCC_MIC36411</name>
</gene>
<dbReference type="AlphaFoldDB" id="A0AAU9JBI0"/>